<evidence type="ECO:0000256" key="4">
    <source>
        <dbReference type="ARBA" id="ARBA00023004"/>
    </source>
</evidence>
<dbReference type="PANTHER" id="PTHR43498">
    <property type="entry name" value="FERREDOXIN:COB-COM HETERODISULFIDE REDUCTASE SUBUNIT A"/>
    <property type="match status" value="1"/>
</dbReference>
<name>A0A549TDU0_9HYPH</name>
<dbReference type="RefSeq" id="WP_143124348.1">
    <property type="nucleotide sequence ID" value="NZ_VJMG01000015.1"/>
</dbReference>
<feature type="region of interest" description="Disordered" evidence="6">
    <location>
        <begin position="430"/>
        <end position="452"/>
    </location>
</feature>
<organism evidence="7 8">
    <name type="scientific">Rhizobium straminoryzae</name>
    <dbReference type="NCBI Taxonomy" id="1387186"/>
    <lineage>
        <taxon>Bacteria</taxon>
        <taxon>Pseudomonadati</taxon>
        <taxon>Pseudomonadota</taxon>
        <taxon>Alphaproteobacteria</taxon>
        <taxon>Hyphomicrobiales</taxon>
        <taxon>Rhizobiaceae</taxon>
        <taxon>Rhizobium/Agrobacterium group</taxon>
        <taxon>Rhizobium</taxon>
    </lineage>
</organism>
<dbReference type="GO" id="GO:0016491">
    <property type="term" value="F:oxidoreductase activity"/>
    <property type="evidence" value="ECO:0007669"/>
    <property type="project" value="UniProtKB-KW"/>
</dbReference>
<comment type="caution">
    <text evidence="7">The sequence shown here is derived from an EMBL/GenBank/DDBJ whole genome shotgun (WGS) entry which is preliminary data.</text>
</comment>
<evidence type="ECO:0000256" key="1">
    <source>
        <dbReference type="ARBA" id="ARBA00022485"/>
    </source>
</evidence>
<evidence type="ECO:0000256" key="6">
    <source>
        <dbReference type="SAM" id="MobiDB-lite"/>
    </source>
</evidence>
<reference evidence="7 8" key="1">
    <citation type="submission" date="2019-07" db="EMBL/GenBank/DDBJ databases">
        <title>Ln-dependent methylotrophs.</title>
        <authorList>
            <person name="Tani A."/>
        </authorList>
    </citation>
    <scope>NUCLEOTIDE SEQUENCE [LARGE SCALE GENOMIC DNA]</scope>
    <source>
        <strain evidence="7 8">SM12</strain>
    </source>
</reference>
<keyword evidence="2" id="KW-0479">Metal-binding</keyword>
<evidence type="ECO:0000313" key="7">
    <source>
        <dbReference type="EMBL" id="TRL40238.1"/>
    </source>
</evidence>
<keyword evidence="5" id="KW-0411">Iron-sulfur</keyword>
<dbReference type="GO" id="GO:0051539">
    <property type="term" value="F:4 iron, 4 sulfur cluster binding"/>
    <property type="evidence" value="ECO:0007669"/>
    <property type="project" value="UniProtKB-KW"/>
</dbReference>
<keyword evidence="8" id="KW-1185">Reference proteome</keyword>
<protein>
    <submittedName>
        <fullName evidence="7">FAD-dependent oxidoreductase</fullName>
    </submittedName>
</protein>
<dbReference type="EMBL" id="VJMG01000015">
    <property type="protein sequence ID" value="TRL40238.1"/>
    <property type="molecule type" value="Genomic_DNA"/>
</dbReference>
<keyword evidence="1" id="KW-0004">4Fe-4S</keyword>
<evidence type="ECO:0000313" key="8">
    <source>
        <dbReference type="Proteomes" id="UP000316801"/>
    </source>
</evidence>
<dbReference type="AlphaFoldDB" id="A0A549TDU0"/>
<dbReference type="SUPFAM" id="SSF51905">
    <property type="entry name" value="FAD/NAD(P)-binding domain"/>
    <property type="match status" value="1"/>
</dbReference>
<evidence type="ECO:0000256" key="2">
    <source>
        <dbReference type="ARBA" id="ARBA00022723"/>
    </source>
</evidence>
<sequence length="452" mass="49564">MQAMIAVPQKQAKIVDRSDVVVVGGGPAGISAAISAARNGASVTLIERYPYLGGLAAGGMVLVLDDMVNGLDITVQGICTEMIERMRAKNLCVVPDENDRQIDRRDLPESWRRWARWGLFDFHTPTAPHPICYAAAFDPDAFKQVSYDIFAECGIKLRTHSWFASAIVEDATIKGVICQTKSGLEAIMAGVVIDATGDLDVAANAGASHVEDSFILTTVSRWGGVDTEAAERFEFEEPERFKRLDHEAKRLIGGCWSYWWLKTPLPGVIWLNCPHMPKLSGLKVEDLAAAEVEGRARMGRLLEFARQTLPGFERAYVVDFAPQTGVRQTRMLQGEYVVTKEDVMSRRHFADSVCRGRDYYTPYRALLPKEIDQLLVAGRHYSATPQAQKSSREIPPCMAMGEAAGVAATVALNAGTTVRQADITAIQRQMRAQGADPGDRPSANASYLEAAE</sequence>
<dbReference type="Proteomes" id="UP000316801">
    <property type="component" value="Unassembled WGS sequence"/>
</dbReference>
<dbReference type="InterPro" id="IPR036188">
    <property type="entry name" value="FAD/NAD-bd_sf"/>
</dbReference>
<gene>
    <name evidence="7" type="ORF">FNA46_06725</name>
</gene>
<dbReference type="InterPro" id="IPR039650">
    <property type="entry name" value="HdrA-like"/>
</dbReference>
<proteinExistence type="predicted"/>
<dbReference type="GO" id="GO:0046872">
    <property type="term" value="F:metal ion binding"/>
    <property type="evidence" value="ECO:0007669"/>
    <property type="project" value="UniProtKB-KW"/>
</dbReference>
<accession>A0A549TDU0</accession>
<evidence type="ECO:0000256" key="3">
    <source>
        <dbReference type="ARBA" id="ARBA00023002"/>
    </source>
</evidence>
<dbReference type="Gene3D" id="3.50.50.60">
    <property type="entry name" value="FAD/NAD(P)-binding domain"/>
    <property type="match status" value="1"/>
</dbReference>
<evidence type="ECO:0000256" key="5">
    <source>
        <dbReference type="ARBA" id="ARBA00023014"/>
    </source>
</evidence>
<dbReference type="PRINTS" id="PR00419">
    <property type="entry name" value="ADXRDTASE"/>
</dbReference>
<keyword evidence="3" id="KW-0560">Oxidoreductase</keyword>
<dbReference type="Pfam" id="PF12831">
    <property type="entry name" value="FAD_oxidored"/>
    <property type="match status" value="2"/>
</dbReference>
<keyword evidence="4" id="KW-0408">Iron</keyword>
<dbReference type="PANTHER" id="PTHR43498:SF1">
    <property type="entry name" value="COB--COM HETERODISULFIDE REDUCTASE IRON-SULFUR SUBUNIT A"/>
    <property type="match status" value="1"/>
</dbReference>